<dbReference type="Pfam" id="PF06835">
    <property type="entry name" value="LptC"/>
    <property type="match status" value="1"/>
</dbReference>
<name>A0A7V5CSH3_9BACT</name>
<dbReference type="GO" id="GO:0017089">
    <property type="term" value="F:glycolipid transfer activity"/>
    <property type="evidence" value="ECO:0007669"/>
    <property type="project" value="TreeGrafter"/>
</dbReference>
<keyword evidence="2" id="KW-1133">Transmembrane helix</keyword>
<proteinExistence type="predicted"/>
<evidence type="ECO:0000256" key="2">
    <source>
        <dbReference type="SAM" id="Phobius"/>
    </source>
</evidence>
<dbReference type="GO" id="GO:0015920">
    <property type="term" value="P:lipopolysaccharide transport"/>
    <property type="evidence" value="ECO:0007669"/>
    <property type="project" value="TreeGrafter"/>
</dbReference>
<keyword evidence="1" id="KW-0732">Signal</keyword>
<sequence length="791" mass="84300">MQITVKRLRLWILSAAGLLVVVLAGFFLYSILRFRREVKDLPRELGANIQQTANGFTYSQSSGGHTLFTIQASKLKQFRNGQALLHEVKIILYGPPGTHRQDTIHGTDFRYNPKTGVAQSKGEVEIDVESPAGQGQATAANTIHVKTSGLTFNSKTGEASTSRYTEFASPKGSGHAVGASYNSKTGLLVLNSSVVLQITTQKGAPVQVQAAHLSFLRDQEQTVLLQPVLHSPQQTASAQSATLYFRKDGTADHLTAQGQVHITTPKGAVIDARDAEAMLDAKSQPQIVHLTGGVRFDNQTPQQSLHGTAGNVQLTFASFGANRLLQHVRLQQSVNITTLRIGLPHGGTATRHVQGKIVNIAFVPAPGGRKSIARTVQIDHGARIALSTLAPHQPPQHTVIEGDHLVAQLIHGNMLRVLDGTGHTQVASLAKDGALNTTASDSLHVSFAAAPQPPRGKTAKSQQATEIATSQIEQAIASGHVVMHQQPQLSTKPGKQAQPVTAWAQKATYLANSQTVELRGSPRLEQGSSFELAADAIDYQRATGHATANGHVEATYRRQPGSKQPAATFGNTQEPSHVIAVRAELFQPKGQAFFYGTASQPARLWQGGDSVWAPVIELNQKTQQLLAHGSGTAPVVKTYFTAALGSKGEPSVVRARSRLLTYSEKSRIADFSGEVEAIDAMGILHASSVRMQLAPPSSSAGKSAATQLQRMVASGGVTLTQPGREAVGSKLVYTGSDERFVLTGTPQALPYMVDRAHGRTTGRALIFNNQSDSVEIIGGKGSTVAPARVPR</sequence>
<dbReference type="GO" id="GO:0030288">
    <property type="term" value="C:outer membrane-bounded periplasmic space"/>
    <property type="evidence" value="ECO:0007669"/>
    <property type="project" value="TreeGrafter"/>
</dbReference>
<keyword evidence="2" id="KW-0812">Transmembrane</keyword>
<evidence type="ECO:0000256" key="1">
    <source>
        <dbReference type="ARBA" id="ARBA00022729"/>
    </source>
</evidence>
<dbReference type="AlphaFoldDB" id="A0A7V5CSH3"/>
<dbReference type="PANTHER" id="PTHR36504">
    <property type="entry name" value="LIPOPOLYSACCHARIDE EXPORT SYSTEM PROTEIN LPTA"/>
    <property type="match status" value="1"/>
</dbReference>
<evidence type="ECO:0008006" key="4">
    <source>
        <dbReference type="Google" id="ProtNLM"/>
    </source>
</evidence>
<gene>
    <name evidence="3" type="ORF">ENW50_03705</name>
</gene>
<comment type="caution">
    <text evidence="3">The sequence shown here is derived from an EMBL/GenBank/DDBJ whole genome shotgun (WGS) entry which is preliminary data.</text>
</comment>
<dbReference type="GO" id="GO:0009279">
    <property type="term" value="C:cell outer membrane"/>
    <property type="evidence" value="ECO:0007669"/>
    <property type="project" value="TreeGrafter"/>
</dbReference>
<dbReference type="Gene3D" id="2.60.450.10">
    <property type="entry name" value="Lipopolysaccharide (LPS) transport protein A like domain"/>
    <property type="match status" value="3"/>
</dbReference>
<reference evidence="3" key="1">
    <citation type="journal article" date="2020" name="mSystems">
        <title>Genome- and Community-Level Interaction Insights into Carbon Utilization and Element Cycling Functions of Hydrothermarchaeota in Hydrothermal Sediment.</title>
        <authorList>
            <person name="Zhou Z."/>
            <person name="Liu Y."/>
            <person name="Xu W."/>
            <person name="Pan J."/>
            <person name="Luo Z.H."/>
            <person name="Li M."/>
        </authorList>
    </citation>
    <scope>NUCLEOTIDE SEQUENCE [LARGE SCALE GENOMIC DNA]</scope>
    <source>
        <strain evidence="3">SpSt-855</strain>
    </source>
</reference>
<keyword evidence="2" id="KW-0472">Membrane</keyword>
<dbReference type="PANTHER" id="PTHR36504:SF1">
    <property type="entry name" value="LIPOPOLYSACCHARIDE EXPORT SYSTEM PROTEIN LPTA"/>
    <property type="match status" value="1"/>
</dbReference>
<protein>
    <recommendedName>
        <fullName evidence="4">Organic solvent tolerance-like N-terminal domain-containing protein</fullName>
    </recommendedName>
</protein>
<accession>A0A7V5CSH3</accession>
<dbReference type="EMBL" id="DTKL01000019">
    <property type="protein sequence ID" value="HGY93781.1"/>
    <property type="molecule type" value="Genomic_DNA"/>
</dbReference>
<organism evidence="3">
    <name type="scientific">Acidobacterium capsulatum</name>
    <dbReference type="NCBI Taxonomy" id="33075"/>
    <lineage>
        <taxon>Bacteria</taxon>
        <taxon>Pseudomonadati</taxon>
        <taxon>Acidobacteriota</taxon>
        <taxon>Terriglobia</taxon>
        <taxon>Terriglobales</taxon>
        <taxon>Acidobacteriaceae</taxon>
        <taxon>Acidobacterium</taxon>
    </lineage>
</organism>
<evidence type="ECO:0000313" key="3">
    <source>
        <dbReference type="EMBL" id="HGY93781.1"/>
    </source>
</evidence>
<dbReference type="InterPro" id="IPR010664">
    <property type="entry name" value="LipoPS_assembly_LptC-rel"/>
</dbReference>
<dbReference type="InterPro" id="IPR052037">
    <property type="entry name" value="LPS_export_LptA"/>
</dbReference>
<feature type="transmembrane region" description="Helical" evidence="2">
    <location>
        <begin position="12"/>
        <end position="32"/>
    </location>
</feature>